<evidence type="ECO:0000313" key="3">
    <source>
        <dbReference type="Proteomes" id="UP001343724"/>
    </source>
</evidence>
<sequence length="210" mass="23067">MRIINITRSNHFVLTIVAVLAAFCLTLCGGFAFAGDKEGRMVDRGEFLVNEAGQTYGTAFDAESSEAEPDLIEAVATNGQEGYVLKVDLDKASHADEGVDELLISQEERREMASGLLLEKMNDRDERFDYSIEEAELALAYGLCSESVPSAKMQDALGVSADDSMARVRAIEKDTLVEMIYEVDEAMTVYIPVYEIDGVTRIGEFPVSQL</sequence>
<feature type="transmembrane region" description="Helical" evidence="1">
    <location>
        <begin position="12"/>
        <end position="34"/>
    </location>
</feature>
<proteinExistence type="predicted"/>
<protein>
    <recommendedName>
        <fullName evidence="4">PepSY domain-containing protein</fullName>
    </recommendedName>
</protein>
<name>A0ABU6J224_9ACTN</name>
<organism evidence="2 3">
    <name type="scientific">Adlercreutzia shanghongiae</name>
    <dbReference type="NCBI Taxonomy" id="3111773"/>
    <lineage>
        <taxon>Bacteria</taxon>
        <taxon>Bacillati</taxon>
        <taxon>Actinomycetota</taxon>
        <taxon>Coriobacteriia</taxon>
        <taxon>Eggerthellales</taxon>
        <taxon>Eggerthellaceae</taxon>
        <taxon>Adlercreutzia</taxon>
    </lineage>
</organism>
<evidence type="ECO:0008006" key="4">
    <source>
        <dbReference type="Google" id="ProtNLM"/>
    </source>
</evidence>
<dbReference type="EMBL" id="JAYMFH010000017">
    <property type="protein sequence ID" value="MEC4295779.1"/>
    <property type="molecule type" value="Genomic_DNA"/>
</dbReference>
<accession>A0ABU6J224</accession>
<keyword evidence="3" id="KW-1185">Reference proteome</keyword>
<keyword evidence="1" id="KW-1133">Transmembrane helix</keyword>
<evidence type="ECO:0000256" key="1">
    <source>
        <dbReference type="SAM" id="Phobius"/>
    </source>
</evidence>
<comment type="caution">
    <text evidence="2">The sequence shown here is derived from an EMBL/GenBank/DDBJ whole genome shotgun (WGS) entry which is preliminary data.</text>
</comment>
<reference evidence="2 3" key="1">
    <citation type="submission" date="2024-01" db="EMBL/GenBank/DDBJ databases">
        <title>novel species in genus Adlercreutzia.</title>
        <authorList>
            <person name="Liu X."/>
        </authorList>
    </citation>
    <scope>NUCLEOTIDE SEQUENCE [LARGE SCALE GENOMIC DNA]</scope>
    <source>
        <strain evidence="2 3">R22</strain>
    </source>
</reference>
<keyword evidence="1" id="KW-0472">Membrane</keyword>
<gene>
    <name evidence="2" type="ORF">VJ920_10705</name>
</gene>
<evidence type="ECO:0000313" key="2">
    <source>
        <dbReference type="EMBL" id="MEC4295779.1"/>
    </source>
</evidence>
<keyword evidence="1" id="KW-0812">Transmembrane</keyword>
<dbReference type="Proteomes" id="UP001343724">
    <property type="component" value="Unassembled WGS sequence"/>
</dbReference>
<dbReference type="RefSeq" id="WP_326437316.1">
    <property type="nucleotide sequence ID" value="NZ_JAYMFH010000017.1"/>
</dbReference>